<accession>A0A6J7TRB7</accession>
<dbReference type="EMBL" id="CAFBQK010000148">
    <property type="protein sequence ID" value="CAB5055266.1"/>
    <property type="molecule type" value="Genomic_DNA"/>
</dbReference>
<feature type="region of interest" description="Disordered" evidence="1">
    <location>
        <begin position="20"/>
        <end position="64"/>
    </location>
</feature>
<feature type="compositionally biased region" description="Polar residues" evidence="1">
    <location>
        <begin position="55"/>
        <end position="64"/>
    </location>
</feature>
<protein>
    <submittedName>
        <fullName evidence="2">Unannotated protein</fullName>
    </submittedName>
</protein>
<gene>
    <name evidence="2" type="ORF">UFOPK4265_01056</name>
</gene>
<sequence length="64" mass="6527">MSVEAKPILITSMPFDVAPAENASASSGEEGLMSSPITIVPGSRSISKNRAKANPTLNAKSGVI</sequence>
<reference evidence="2" key="1">
    <citation type="submission" date="2020-05" db="EMBL/GenBank/DDBJ databases">
        <authorList>
            <person name="Chiriac C."/>
            <person name="Salcher M."/>
            <person name="Ghai R."/>
            <person name="Kavagutti S V."/>
        </authorList>
    </citation>
    <scope>NUCLEOTIDE SEQUENCE</scope>
</reference>
<evidence type="ECO:0000256" key="1">
    <source>
        <dbReference type="SAM" id="MobiDB-lite"/>
    </source>
</evidence>
<dbReference type="AlphaFoldDB" id="A0A6J7TRB7"/>
<proteinExistence type="predicted"/>
<evidence type="ECO:0000313" key="2">
    <source>
        <dbReference type="EMBL" id="CAB5055266.1"/>
    </source>
</evidence>
<organism evidence="2">
    <name type="scientific">freshwater metagenome</name>
    <dbReference type="NCBI Taxonomy" id="449393"/>
    <lineage>
        <taxon>unclassified sequences</taxon>
        <taxon>metagenomes</taxon>
        <taxon>ecological metagenomes</taxon>
    </lineage>
</organism>
<name>A0A6J7TRB7_9ZZZZ</name>